<comment type="caution">
    <text evidence="4">The sequence shown here is derived from an EMBL/GenBank/DDBJ whole genome shotgun (WGS) entry which is preliminary data.</text>
</comment>
<proteinExistence type="predicted"/>
<evidence type="ECO:0000256" key="1">
    <source>
        <dbReference type="ARBA" id="ARBA00023125"/>
    </source>
</evidence>
<keyword evidence="5" id="KW-1185">Reference proteome</keyword>
<dbReference type="PROSITE" id="PS50977">
    <property type="entry name" value="HTH_TETR_2"/>
    <property type="match status" value="1"/>
</dbReference>
<dbReference type="PANTHER" id="PTHR43479:SF7">
    <property type="entry name" value="TETR-FAMILY TRANSCRIPTIONAL REGULATOR"/>
    <property type="match status" value="1"/>
</dbReference>
<dbReference type="SUPFAM" id="SSF46689">
    <property type="entry name" value="Homeodomain-like"/>
    <property type="match status" value="1"/>
</dbReference>
<accession>A0ABV9JHY7</accession>
<feature type="DNA-binding region" description="H-T-H motif" evidence="2">
    <location>
        <begin position="37"/>
        <end position="56"/>
    </location>
</feature>
<organism evidence="4 5">
    <name type="scientific">Lactococcus nasutitermitis</name>
    <dbReference type="NCBI Taxonomy" id="1652957"/>
    <lineage>
        <taxon>Bacteria</taxon>
        <taxon>Bacillati</taxon>
        <taxon>Bacillota</taxon>
        <taxon>Bacilli</taxon>
        <taxon>Lactobacillales</taxon>
        <taxon>Streptococcaceae</taxon>
        <taxon>Lactococcus</taxon>
    </lineage>
</organism>
<dbReference type="InterPro" id="IPR001647">
    <property type="entry name" value="HTH_TetR"/>
</dbReference>
<evidence type="ECO:0000259" key="3">
    <source>
        <dbReference type="PROSITE" id="PS50977"/>
    </source>
</evidence>
<evidence type="ECO:0000256" key="2">
    <source>
        <dbReference type="PROSITE-ProRule" id="PRU00335"/>
    </source>
</evidence>
<feature type="domain" description="HTH tetR-type" evidence="3">
    <location>
        <begin position="14"/>
        <end position="74"/>
    </location>
</feature>
<dbReference type="PANTHER" id="PTHR43479">
    <property type="entry name" value="ACREF/ENVCD OPERON REPRESSOR-RELATED"/>
    <property type="match status" value="1"/>
</dbReference>
<sequence>MKQNLTKPLTRGNQRVLKDFQTQLIELLKKQDFEHISVNQLCQLANYPRSTFYNYFDDKYDLLEFFLTELSKNLTAQNLPFVPDLPTLIEHFDKLYDLLLENENSVKKIVQHNRADGYLQAALRNYFWKISQQLMKESDVESSDLPLELVSEHCLSILLSVIDWIFLKHHFLDKMTAHQYLTALYGNKKYF</sequence>
<gene>
    <name evidence="4" type="ORF">ACFO26_09260</name>
</gene>
<dbReference type="EMBL" id="JBHSGD010000008">
    <property type="protein sequence ID" value="MFC4653090.1"/>
    <property type="molecule type" value="Genomic_DNA"/>
</dbReference>
<evidence type="ECO:0000313" key="5">
    <source>
        <dbReference type="Proteomes" id="UP001595987"/>
    </source>
</evidence>
<dbReference type="RefSeq" id="WP_213536206.1">
    <property type="nucleotide sequence ID" value="NZ_BOVQ01000006.1"/>
</dbReference>
<reference evidence="5" key="1">
    <citation type="journal article" date="2019" name="Int. J. Syst. Evol. Microbiol.">
        <title>The Global Catalogue of Microorganisms (GCM) 10K type strain sequencing project: providing services to taxonomists for standard genome sequencing and annotation.</title>
        <authorList>
            <consortium name="The Broad Institute Genomics Platform"/>
            <consortium name="The Broad Institute Genome Sequencing Center for Infectious Disease"/>
            <person name="Wu L."/>
            <person name="Ma J."/>
        </authorList>
    </citation>
    <scope>NUCLEOTIDE SEQUENCE [LARGE SCALE GENOMIC DNA]</scope>
    <source>
        <strain evidence="5">CCUG 63287</strain>
    </source>
</reference>
<dbReference type="InterPro" id="IPR009057">
    <property type="entry name" value="Homeodomain-like_sf"/>
</dbReference>
<dbReference type="Gene3D" id="1.10.357.10">
    <property type="entry name" value="Tetracycline Repressor, domain 2"/>
    <property type="match status" value="1"/>
</dbReference>
<protein>
    <submittedName>
        <fullName evidence="4">TetR/AcrR family transcriptional regulator</fullName>
    </submittedName>
</protein>
<dbReference type="Proteomes" id="UP001595987">
    <property type="component" value="Unassembled WGS sequence"/>
</dbReference>
<dbReference type="InterPro" id="IPR050624">
    <property type="entry name" value="HTH-type_Tx_Regulator"/>
</dbReference>
<dbReference type="Pfam" id="PF00440">
    <property type="entry name" value="TetR_N"/>
    <property type="match status" value="1"/>
</dbReference>
<evidence type="ECO:0000313" key="4">
    <source>
        <dbReference type="EMBL" id="MFC4653090.1"/>
    </source>
</evidence>
<name>A0ABV9JHY7_9LACT</name>
<keyword evidence="1 2" id="KW-0238">DNA-binding</keyword>